<keyword evidence="4" id="KW-1185">Reference proteome</keyword>
<feature type="region of interest" description="Disordered" evidence="1">
    <location>
        <begin position="1"/>
        <end position="35"/>
    </location>
</feature>
<protein>
    <submittedName>
        <fullName evidence="3">DUF3159 domain-containing protein</fullName>
    </submittedName>
</protein>
<evidence type="ECO:0000256" key="1">
    <source>
        <dbReference type="SAM" id="MobiDB-lite"/>
    </source>
</evidence>
<feature type="transmembrane region" description="Helical" evidence="2">
    <location>
        <begin position="217"/>
        <end position="242"/>
    </location>
</feature>
<evidence type="ECO:0000256" key="2">
    <source>
        <dbReference type="SAM" id="Phobius"/>
    </source>
</evidence>
<organism evidence="3 4">
    <name type="scientific">Kineosporia corallincola</name>
    <dbReference type="NCBI Taxonomy" id="2835133"/>
    <lineage>
        <taxon>Bacteria</taxon>
        <taxon>Bacillati</taxon>
        <taxon>Actinomycetota</taxon>
        <taxon>Actinomycetes</taxon>
        <taxon>Kineosporiales</taxon>
        <taxon>Kineosporiaceae</taxon>
        <taxon>Kineosporia</taxon>
    </lineage>
</organism>
<dbReference type="Pfam" id="PF11361">
    <property type="entry name" value="DUF3159"/>
    <property type="match status" value="1"/>
</dbReference>
<comment type="caution">
    <text evidence="3">The sequence shown here is derived from an EMBL/GenBank/DDBJ whole genome shotgun (WGS) entry which is preliminary data.</text>
</comment>
<keyword evidence="2" id="KW-0472">Membrane</keyword>
<feature type="transmembrane region" description="Helical" evidence="2">
    <location>
        <begin position="185"/>
        <end position="205"/>
    </location>
</feature>
<dbReference type="InterPro" id="IPR016566">
    <property type="entry name" value="UCP010219"/>
</dbReference>
<dbReference type="EMBL" id="JAHBAY010000003">
    <property type="protein sequence ID" value="MBT0769200.1"/>
    <property type="molecule type" value="Genomic_DNA"/>
</dbReference>
<reference evidence="3 4" key="1">
    <citation type="submission" date="2021-05" db="EMBL/GenBank/DDBJ databases">
        <title>Kineosporia and Streptomyces sp. nov. two new marine actinobacteria isolated from Coral.</title>
        <authorList>
            <person name="Buangrab K."/>
            <person name="Sutthacheep M."/>
            <person name="Yeemin T."/>
            <person name="Harunari E."/>
            <person name="Igarashi Y."/>
            <person name="Kanchanasin P."/>
            <person name="Tanasupawat S."/>
            <person name="Phongsopitanun W."/>
        </authorList>
    </citation>
    <scope>NUCLEOTIDE SEQUENCE [LARGE SCALE GENOMIC DNA]</scope>
    <source>
        <strain evidence="3 4">J2-2</strain>
    </source>
</reference>
<dbReference type="RefSeq" id="WP_214155482.1">
    <property type="nucleotide sequence ID" value="NZ_JAHBAY010000003.1"/>
</dbReference>
<dbReference type="Proteomes" id="UP001197247">
    <property type="component" value="Unassembled WGS sequence"/>
</dbReference>
<evidence type="ECO:0000313" key="3">
    <source>
        <dbReference type="EMBL" id="MBT0769200.1"/>
    </source>
</evidence>
<feature type="transmembrane region" description="Helical" evidence="2">
    <location>
        <begin position="112"/>
        <end position="130"/>
    </location>
</feature>
<keyword evidence="2" id="KW-0812">Transmembrane</keyword>
<sequence length="265" mass="28287">MPDQRGHAPVPGESDQHHHHHHLTEQAGHVAEHAAEHAAERAGKGGFAAAVAAEFDLKKVIGGPRGVVESVLPYTVFSIAFAITKDVRTSVYAALVPLAVLIVWRLIAREPLTQAIGGVFGILLGAFVSRQTGRASDVFLISIVKNGGSALLGMASIAVRWPIVGVFVGPLTGENFTWRRHPARYRAYVLATWIWVGMFLIRVAVQVPLSLNDQTVLLGLLNGLVLGIPLFAAAIWLIWLVLRAVPTIKITDGAEPVAGSTSSSS</sequence>
<gene>
    <name evidence="3" type="ORF">KIH74_09735</name>
</gene>
<feature type="transmembrane region" description="Helical" evidence="2">
    <location>
        <begin position="89"/>
        <end position="107"/>
    </location>
</feature>
<accession>A0ABS5TDM7</accession>
<evidence type="ECO:0000313" key="4">
    <source>
        <dbReference type="Proteomes" id="UP001197247"/>
    </source>
</evidence>
<name>A0ABS5TDM7_9ACTN</name>
<proteinExistence type="predicted"/>
<keyword evidence="2" id="KW-1133">Transmembrane helix</keyword>